<dbReference type="EMBL" id="KQ964245">
    <property type="protein sequence ID" value="KXJ97313.1"/>
    <property type="molecule type" value="Genomic_DNA"/>
</dbReference>
<comment type="similarity">
    <text evidence="5">Belongs to the SAT4 family.</text>
</comment>
<evidence type="ECO:0000256" key="2">
    <source>
        <dbReference type="ARBA" id="ARBA00022692"/>
    </source>
</evidence>
<dbReference type="OrthoDB" id="444631at2759"/>
<feature type="compositionally biased region" description="Polar residues" evidence="6">
    <location>
        <begin position="324"/>
        <end position="335"/>
    </location>
</feature>
<gene>
    <name evidence="9" type="ORF">Micbo1qcDRAFT_171014</name>
</gene>
<dbReference type="InParanoid" id="A0A136JJJ3"/>
<evidence type="ECO:0000256" key="3">
    <source>
        <dbReference type="ARBA" id="ARBA00022989"/>
    </source>
</evidence>
<organism evidence="9 10">
    <name type="scientific">Microdochium bolleyi</name>
    <dbReference type="NCBI Taxonomy" id="196109"/>
    <lineage>
        <taxon>Eukaryota</taxon>
        <taxon>Fungi</taxon>
        <taxon>Dikarya</taxon>
        <taxon>Ascomycota</taxon>
        <taxon>Pezizomycotina</taxon>
        <taxon>Sordariomycetes</taxon>
        <taxon>Xylariomycetidae</taxon>
        <taxon>Xylariales</taxon>
        <taxon>Microdochiaceae</taxon>
        <taxon>Microdochium</taxon>
    </lineage>
</organism>
<evidence type="ECO:0000256" key="1">
    <source>
        <dbReference type="ARBA" id="ARBA00004141"/>
    </source>
</evidence>
<dbReference type="GO" id="GO:0016020">
    <property type="term" value="C:membrane"/>
    <property type="evidence" value="ECO:0007669"/>
    <property type="project" value="UniProtKB-SubCell"/>
</dbReference>
<dbReference type="PANTHER" id="PTHR33048:SF162">
    <property type="entry name" value="SATRATOXIN BIOSYNTHESIS SC1 CLUSTER PROTEIN 4"/>
    <property type="match status" value="1"/>
</dbReference>
<feature type="region of interest" description="Disordered" evidence="6">
    <location>
        <begin position="262"/>
        <end position="379"/>
    </location>
</feature>
<keyword evidence="2 7" id="KW-0812">Transmembrane</keyword>
<dbReference type="AlphaFoldDB" id="A0A136JJJ3"/>
<proteinExistence type="inferred from homology"/>
<feature type="transmembrane region" description="Helical" evidence="7">
    <location>
        <begin position="141"/>
        <end position="163"/>
    </location>
</feature>
<feature type="compositionally biased region" description="Basic and acidic residues" evidence="6">
    <location>
        <begin position="355"/>
        <end position="365"/>
    </location>
</feature>
<evidence type="ECO:0000313" key="9">
    <source>
        <dbReference type="EMBL" id="KXJ97313.1"/>
    </source>
</evidence>
<feature type="transmembrane region" description="Helical" evidence="7">
    <location>
        <begin position="200"/>
        <end position="220"/>
    </location>
</feature>
<dbReference type="InterPro" id="IPR049326">
    <property type="entry name" value="Rhodopsin_dom_fungi"/>
</dbReference>
<keyword evidence="4 7" id="KW-0472">Membrane</keyword>
<feature type="compositionally biased region" description="Basic and acidic residues" evidence="6">
    <location>
        <begin position="264"/>
        <end position="280"/>
    </location>
</feature>
<keyword evidence="10" id="KW-1185">Reference proteome</keyword>
<name>A0A136JJJ3_9PEZI</name>
<comment type="subcellular location">
    <subcellularLocation>
        <location evidence="1">Membrane</location>
        <topology evidence="1">Multi-pass membrane protein</topology>
    </subcellularLocation>
</comment>
<sequence>MATPIQKPQALAPPRISRAELIATIWILQAFAILLVAARLCIRRRFSGRFYVDDYLAVAALTLLLVNSILQTIMSKPMFEMLYVASGSALPTADFAEITSFYITAQRVSTGTFMLCLWTVKACFLAFFYRLVSRLTWAKRAWIGICVFTGLSLIVSIILTSVVCSSVETAVNLISDFAIMLLPIYLTLGLQMSVRQKISLVAVLALGCIVAVFSVVRIAVTYTTTTLPELTWLALWSSTESSVAVMVACLPSFKVLVSQNRASRGSDGDRPLRDNSKYNETDSGGTHGSSLQDGARDRFTGHRKGSTSQILASLTRDDDEHTQKSGSTELQTMRRASSKAVKGDIQVTQTFSVSDAEKGVAREESGWAACRDSQERILK</sequence>
<dbReference type="Proteomes" id="UP000070501">
    <property type="component" value="Unassembled WGS sequence"/>
</dbReference>
<keyword evidence="3 7" id="KW-1133">Transmembrane helix</keyword>
<feature type="compositionally biased region" description="Polar residues" evidence="6">
    <location>
        <begin position="281"/>
        <end position="292"/>
    </location>
</feature>
<feature type="transmembrane region" description="Helical" evidence="7">
    <location>
        <begin position="232"/>
        <end position="257"/>
    </location>
</feature>
<evidence type="ECO:0000256" key="5">
    <source>
        <dbReference type="ARBA" id="ARBA00038359"/>
    </source>
</evidence>
<protein>
    <recommendedName>
        <fullName evidence="8">Rhodopsin domain-containing protein</fullName>
    </recommendedName>
</protein>
<reference evidence="10" key="1">
    <citation type="submission" date="2016-02" db="EMBL/GenBank/DDBJ databases">
        <title>Draft genome sequence of Microdochium bolleyi, a fungal endophyte of beachgrass.</title>
        <authorList>
            <consortium name="DOE Joint Genome Institute"/>
            <person name="David A.S."/>
            <person name="May G."/>
            <person name="Haridas S."/>
            <person name="Lim J."/>
            <person name="Wang M."/>
            <person name="Labutti K."/>
            <person name="Lipzen A."/>
            <person name="Barry K."/>
            <person name="Grigoriev I.V."/>
        </authorList>
    </citation>
    <scope>NUCLEOTIDE SEQUENCE [LARGE SCALE GENOMIC DNA]</scope>
    <source>
        <strain evidence="10">J235TASD1</strain>
    </source>
</reference>
<evidence type="ECO:0000256" key="7">
    <source>
        <dbReference type="SAM" id="Phobius"/>
    </source>
</evidence>
<feature type="transmembrane region" description="Helical" evidence="7">
    <location>
        <begin position="111"/>
        <end position="129"/>
    </location>
</feature>
<evidence type="ECO:0000256" key="6">
    <source>
        <dbReference type="SAM" id="MobiDB-lite"/>
    </source>
</evidence>
<dbReference type="InterPro" id="IPR052337">
    <property type="entry name" value="SAT4-like"/>
</dbReference>
<feature type="transmembrane region" description="Helical" evidence="7">
    <location>
        <begin position="21"/>
        <end position="42"/>
    </location>
</feature>
<feature type="transmembrane region" description="Helical" evidence="7">
    <location>
        <begin position="169"/>
        <end position="188"/>
    </location>
</feature>
<accession>A0A136JJJ3</accession>
<feature type="domain" description="Rhodopsin" evidence="8">
    <location>
        <begin position="169"/>
        <end position="258"/>
    </location>
</feature>
<evidence type="ECO:0000313" key="10">
    <source>
        <dbReference type="Proteomes" id="UP000070501"/>
    </source>
</evidence>
<dbReference type="Pfam" id="PF20684">
    <property type="entry name" value="Fung_rhodopsin"/>
    <property type="match status" value="1"/>
</dbReference>
<dbReference type="PANTHER" id="PTHR33048">
    <property type="entry name" value="PTH11-LIKE INTEGRAL MEMBRANE PROTEIN (AFU_ORTHOLOGUE AFUA_5G11245)"/>
    <property type="match status" value="1"/>
</dbReference>
<evidence type="ECO:0000259" key="8">
    <source>
        <dbReference type="Pfam" id="PF20684"/>
    </source>
</evidence>
<evidence type="ECO:0000256" key="4">
    <source>
        <dbReference type="ARBA" id="ARBA00023136"/>
    </source>
</evidence>
<feature type="transmembrane region" description="Helical" evidence="7">
    <location>
        <begin position="54"/>
        <end position="74"/>
    </location>
</feature>